<dbReference type="InterPro" id="IPR001228">
    <property type="entry name" value="IspD"/>
</dbReference>
<accession>A0A2Z4GCQ5</accession>
<dbReference type="PANTHER" id="PTHR32125">
    <property type="entry name" value="2-C-METHYL-D-ERYTHRITOL 4-PHOSPHATE CYTIDYLYLTRANSFERASE, CHLOROPLASTIC"/>
    <property type="match status" value="1"/>
</dbReference>
<dbReference type="InterPro" id="IPR050088">
    <property type="entry name" value="IspD/TarI_cytidylyltransf_bact"/>
</dbReference>
<dbReference type="UniPathway" id="UPA00056">
    <property type="reaction ID" value="UER00093"/>
</dbReference>
<keyword evidence="1 3" id="KW-0808">Transferase</keyword>
<keyword evidence="3" id="KW-0414">Isoprene biosynthesis</keyword>
<dbReference type="PANTHER" id="PTHR32125:SF4">
    <property type="entry name" value="2-C-METHYL-D-ERYTHRITOL 4-PHOSPHATE CYTIDYLYLTRANSFERASE, CHLOROPLASTIC"/>
    <property type="match status" value="1"/>
</dbReference>
<dbReference type="Pfam" id="PF01128">
    <property type="entry name" value="IspD"/>
    <property type="match status" value="1"/>
</dbReference>
<feature type="site" description="Transition state stabilizer" evidence="3">
    <location>
        <position position="17"/>
    </location>
</feature>
<dbReference type="HAMAP" id="MF_00108">
    <property type="entry name" value="IspD"/>
    <property type="match status" value="1"/>
</dbReference>
<comment type="similarity">
    <text evidence="3">Belongs to the IspD/TarI cytidylyltransferase family. IspD subfamily.</text>
</comment>
<protein>
    <recommendedName>
        <fullName evidence="3">2-C-methyl-D-erythritol 4-phosphate cytidylyltransferase</fullName>
        <ecNumber evidence="3">2.7.7.60</ecNumber>
    </recommendedName>
    <alternativeName>
        <fullName evidence="3">4-diphosphocytidyl-2C-methyl-D-erythritol synthase</fullName>
    </alternativeName>
    <alternativeName>
        <fullName evidence="3">MEP cytidylyltransferase</fullName>
        <shortName evidence="3">MCT</shortName>
    </alternativeName>
</protein>
<dbReference type="NCBIfam" id="TIGR00453">
    <property type="entry name" value="ispD"/>
    <property type="match status" value="1"/>
</dbReference>
<sequence>MSKSIFSVIVAGGSGSRMKSVIAKQFLPLFDKPILSHTIEKFLQIPDNNIIVVLPESDMFFWEDIIQSNETLLAAVNTGQIKSVVGGVTRFQSVNNGLNAIAETTGLVAIHDGVRPLISVEKIKDSFAQAQTSDSSILAVAVKDSVRVVKENGDSKIIDRSELRLIQTPQTFNLKLIKDAYALGELPHFTDDASVFEQAGHKVNLMEGEYKNIKITTPEDLAVAEALLNK</sequence>
<feature type="site" description="Positions MEP for the nucleophilic attack" evidence="3">
    <location>
        <position position="214"/>
    </location>
</feature>
<reference evidence="4 5" key="1">
    <citation type="submission" date="2018-05" db="EMBL/GenBank/DDBJ databases">
        <title>Complete genome sequence of Arcticibacterium luteifluviistationis SM1504T, a cytophagaceae bacterium isolated from Arctic surface seawater.</title>
        <authorList>
            <person name="Li Y."/>
            <person name="Qin Q.-L."/>
        </authorList>
    </citation>
    <scope>NUCLEOTIDE SEQUENCE [LARGE SCALE GENOMIC DNA]</scope>
    <source>
        <strain evidence="4 5">SM1504</strain>
    </source>
</reference>
<keyword evidence="2 3" id="KW-0548">Nucleotidyltransferase</keyword>
<dbReference type="OrthoDB" id="9806837at2"/>
<dbReference type="FunFam" id="3.90.550.10:FF:000003">
    <property type="entry name" value="2-C-methyl-D-erythritol 4-phosphate cytidylyltransferase"/>
    <property type="match status" value="1"/>
</dbReference>
<organism evidence="4 5">
    <name type="scientific">Arcticibacterium luteifluviistationis</name>
    <dbReference type="NCBI Taxonomy" id="1784714"/>
    <lineage>
        <taxon>Bacteria</taxon>
        <taxon>Pseudomonadati</taxon>
        <taxon>Bacteroidota</taxon>
        <taxon>Cytophagia</taxon>
        <taxon>Cytophagales</taxon>
        <taxon>Leadbetterellaceae</taxon>
        <taxon>Arcticibacterium</taxon>
    </lineage>
</organism>
<evidence type="ECO:0000256" key="3">
    <source>
        <dbReference type="HAMAP-Rule" id="MF_00108"/>
    </source>
</evidence>
<dbReference type="EMBL" id="CP029480">
    <property type="protein sequence ID" value="AWV98683.1"/>
    <property type="molecule type" value="Genomic_DNA"/>
</dbReference>
<evidence type="ECO:0000256" key="1">
    <source>
        <dbReference type="ARBA" id="ARBA00022679"/>
    </source>
</evidence>
<proteinExistence type="inferred from homology"/>
<dbReference type="GO" id="GO:0050518">
    <property type="term" value="F:2-C-methyl-D-erythritol 4-phosphate cytidylyltransferase activity"/>
    <property type="evidence" value="ECO:0007669"/>
    <property type="project" value="UniProtKB-UniRule"/>
</dbReference>
<dbReference type="KEGG" id="als:DJ013_11070"/>
<dbReference type="Gene3D" id="3.90.550.10">
    <property type="entry name" value="Spore Coat Polysaccharide Biosynthesis Protein SpsA, Chain A"/>
    <property type="match status" value="1"/>
</dbReference>
<dbReference type="GO" id="GO:0019288">
    <property type="term" value="P:isopentenyl diphosphate biosynthetic process, methylerythritol 4-phosphate pathway"/>
    <property type="evidence" value="ECO:0007669"/>
    <property type="project" value="UniProtKB-UniRule"/>
</dbReference>
<feature type="site" description="Transition state stabilizer" evidence="3">
    <location>
        <position position="24"/>
    </location>
</feature>
<evidence type="ECO:0000313" key="4">
    <source>
        <dbReference type="EMBL" id="AWV98683.1"/>
    </source>
</evidence>
<evidence type="ECO:0000313" key="5">
    <source>
        <dbReference type="Proteomes" id="UP000249873"/>
    </source>
</evidence>
<comment type="catalytic activity">
    <reaction evidence="3">
        <text>2-C-methyl-D-erythritol 4-phosphate + CTP + H(+) = 4-CDP-2-C-methyl-D-erythritol + diphosphate</text>
        <dbReference type="Rhea" id="RHEA:13429"/>
        <dbReference type="ChEBI" id="CHEBI:15378"/>
        <dbReference type="ChEBI" id="CHEBI:33019"/>
        <dbReference type="ChEBI" id="CHEBI:37563"/>
        <dbReference type="ChEBI" id="CHEBI:57823"/>
        <dbReference type="ChEBI" id="CHEBI:58262"/>
        <dbReference type="EC" id="2.7.7.60"/>
    </reaction>
</comment>
<dbReference type="Proteomes" id="UP000249873">
    <property type="component" value="Chromosome"/>
</dbReference>
<dbReference type="AlphaFoldDB" id="A0A2Z4GCQ5"/>
<dbReference type="CDD" id="cd02516">
    <property type="entry name" value="CDP-ME_synthetase"/>
    <property type="match status" value="1"/>
</dbReference>
<dbReference type="RefSeq" id="WP_111371876.1">
    <property type="nucleotide sequence ID" value="NZ_CP029480.1"/>
</dbReference>
<comment type="pathway">
    <text evidence="3">Isoprenoid biosynthesis; isopentenyl diphosphate biosynthesis via DXP pathway; isopentenyl diphosphate from 1-deoxy-D-xylulose 5-phosphate: step 2/6.</text>
</comment>
<dbReference type="NCBIfam" id="NF001186">
    <property type="entry name" value="PRK00155.2-3"/>
    <property type="match status" value="1"/>
</dbReference>
<dbReference type="InterPro" id="IPR034683">
    <property type="entry name" value="IspD/TarI"/>
</dbReference>
<dbReference type="SUPFAM" id="SSF53448">
    <property type="entry name" value="Nucleotide-diphospho-sugar transferases"/>
    <property type="match status" value="1"/>
</dbReference>
<dbReference type="InterPro" id="IPR029044">
    <property type="entry name" value="Nucleotide-diphossugar_trans"/>
</dbReference>
<comment type="function">
    <text evidence="3">Catalyzes the formation of 4-diphosphocytidyl-2-C-methyl-D-erythritol from CTP and 2-C-methyl-D-erythritol 4-phosphate (MEP).</text>
</comment>
<evidence type="ECO:0000256" key="2">
    <source>
        <dbReference type="ARBA" id="ARBA00022695"/>
    </source>
</evidence>
<gene>
    <name evidence="3" type="primary">ispD</name>
    <name evidence="4" type="ORF">DJ013_11070</name>
</gene>
<name>A0A2Z4GCQ5_9BACT</name>
<dbReference type="EC" id="2.7.7.60" evidence="3"/>
<feature type="site" description="Positions MEP for the nucleophilic attack" evidence="3">
    <location>
        <position position="160"/>
    </location>
</feature>
<keyword evidence="5" id="KW-1185">Reference proteome</keyword>